<evidence type="ECO:0000256" key="2">
    <source>
        <dbReference type="ARBA" id="ARBA00022475"/>
    </source>
</evidence>
<feature type="transmembrane region" description="Helical" evidence="7">
    <location>
        <begin position="54"/>
        <end position="78"/>
    </location>
</feature>
<feature type="transmembrane region" description="Helical" evidence="7">
    <location>
        <begin position="174"/>
        <end position="195"/>
    </location>
</feature>
<comment type="subcellular location">
    <subcellularLocation>
        <location evidence="1 7">Cell inner membrane</location>
        <topology evidence="1 7">Multi-pass membrane protein</topology>
    </subcellularLocation>
</comment>
<keyword evidence="4 7" id="KW-0812">Transmembrane</keyword>
<dbReference type="NCBIfam" id="TIGR00786">
    <property type="entry name" value="dctM"/>
    <property type="match status" value="1"/>
</dbReference>
<gene>
    <name evidence="9" type="ORF">V6243_11940</name>
</gene>
<feature type="transmembrane region" description="Helical" evidence="7">
    <location>
        <begin position="98"/>
        <end position="117"/>
    </location>
</feature>
<dbReference type="Proteomes" id="UP001378242">
    <property type="component" value="Unassembled WGS sequence"/>
</dbReference>
<evidence type="ECO:0000256" key="1">
    <source>
        <dbReference type="ARBA" id="ARBA00004429"/>
    </source>
</evidence>
<evidence type="ECO:0000256" key="5">
    <source>
        <dbReference type="ARBA" id="ARBA00022989"/>
    </source>
</evidence>
<proteinExistence type="inferred from homology"/>
<name>A0ABU9GHM4_COBMA</name>
<evidence type="ECO:0000256" key="7">
    <source>
        <dbReference type="RuleBase" id="RU369079"/>
    </source>
</evidence>
<reference evidence="9 10" key="1">
    <citation type="submission" date="2024-02" db="EMBL/GenBank/DDBJ databases">
        <title>Bacteria isolated from the canopy kelp, Nereocystis luetkeana.</title>
        <authorList>
            <person name="Pfister C.A."/>
            <person name="Younker I.T."/>
            <person name="Light S.H."/>
        </authorList>
    </citation>
    <scope>NUCLEOTIDE SEQUENCE [LARGE SCALE GENOMIC DNA]</scope>
    <source>
        <strain evidence="9 10">TI.5.07</strain>
    </source>
</reference>
<feature type="transmembrane region" description="Helical" evidence="7">
    <location>
        <begin position="6"/>
        <end position="33"/>
    </location>
</feature>
<comment type="subunit">
    <text evidence="7">The complex comprises the extracytoplasmic solute receptor protein and the two transmembrane proteins.</text>
</comment>
<feature type="transmembrane region" description="Helical" evidence="7">
    <location>
        <begin position="270"/>
        <end position="294"/>
    </location>
</feature>
<feature type="transmembrane region" description="Helical" evidence="7">
    <location>
        <begin position="398"/>
        <end position="423"/>
    </location>
</feature>
<feature type="transmembrane region" description="Helical" evidence="7">
    <location>
        <begin position="314"/>
        <end position="345"/>
    </location>
</feature>
<comment type="similarity">
    <text evidence="7">Belongs to the TRAP transporter large permease family.</text>
</comment>
<dbReference type="PANTHER" id="PTHR33362:SF5">
    <property type="entry name" value="C4-DICARBOXYLATE TRAP TRANSPORTER LARGE PERMEASE PROTEIN DCTM"/>
    <property type="match status" value="1"/>
</dbReference>
<comment type="function">
    <text evidence="7">Part of the tripartite ATP-independent periplasmic (TRAP) transport system.</text>
</comment>
<evidence type="ECO:0000256" key="6">
    <source>
        <dbReference type="ARBA" id="ARBA00023136"/>
    </source>
</evidence>
<evidence type="ECO:0000256" key="4">
    <source>
        <dbReference type="ARBA" id="ARBA00022692"/>
    </source>
</evidence>
<keyword evidence="6 7" id="KW-0472">Membrane</keyword>
<dbReference type="PIRSF" id="PIRSF006066">
    <property type="entry name" value="HI0050"/>
    <property type="match status" value="1"/>
</dbReference>
<dbReference type="Pfam" id="PF06808">
    <property type="entry name" value="DctM"/>
    <property type="match status" value="1"/>
</dbReference>
<keyword evidence="10" id="KW-1185">Reference proteome</keyword>
<evidence type="ECO:0000313" key="10">
    <source>
        <dbReference type="Proteomes" id="UP001378242"/>
    </source>
</evidence>
<dbReference type="InterPro" id="IPR004681">
    <property type="entry name" value="TRAP_DctM"/>
</dbReference>
<keyword evidence="3 7" id="KW-0997">Cell inner membrane</keyword>
<organism evidence="9 10">
    <name type="scientific">Cobetia marina</name>
    <name type="common">Deleya marina</name>
    <dbReference type="NCBI Taxonomy" id="28258"/>
    <lineage>
        <taxon>Bacteria</taxon>
        <taxon>Pseudomonadati</taxon>
        <taxon>Pseudomonadota</taxon>
        <taxon>Gammaproteobacteria</taxon>
        <taxon>Oceanospirillales</taxon>
        <taxon>Halomonadaceae</taxon>
        <taxon>Cobetia</taxon>
    </lineage>
</organism>
<dbReference type="EMBL" id="JBAKAP010000012">
    <property type="protein sequence ID" value="MEL0617537.1"/>
    <property type="molecule type" value="Genomic_DNA"/>
</dbReference>
<feature type="transmembrane region" description="Helical" evidence="7">
    <location>
        <begin position="240"/>
        <end position="258"/>
    </location>
</feature>
<keyword evidence="2" id="KW-1003">Cell membrane</keyword>
<feature type="transmembrane region" description="Helical" evidence="7">
    <location>
        <begin position="215"/>
        <end position="234"/>
    </location>
</feature>
<keyword evidence="5 7" id="KW-1133">Transmembrane helix</keyword>
<accession>A0ABU9GHM4</accession>
<protein>
    <recommendedName>
        <fullName evidence="7">TRAP transporter large permease protein</fullName>
    </recommendedName>
</protein>
<dbReference type="InterPro" id="IPR010656">
    <property type="entry name" value="DctM"/>
</dbReference>
<sequence length="425" mass="44621">MTDSIWISLITAGVTAFFLLGVPIFLVIGLWVVGTSLVIDFTLANVGVTLFQGLSFFGLLALPLFILTGDLINAAGIAKRLSDFAYSTLSWMRGGMGMSTLGACGLFAAISGSNAGTTATIGSIMQPEMVKNGYDERFAAATAASGGTVGIIIPPSIIFIVYGFMMNLSISDLFIAGMVPGALMVIAMMVACYLVARQNGWGQLQPFKAGVSAKLARKAYLGFATIGVVVYGIYSGKFSPTEAAAITVGFTMIAGLLITREISLKKLPTIMLRSGQIAGMLAPLIAISVVMQQLLSVLGAGQALSDMLSGIDNYYLTLGTCMLIILLAGMILESLPVTIILAPILAPIAQQAGVDPIHFSVIFLVGAAIGFVTPPFGLNLYVASSITGISYVRLVKYVIPYFIALMACWLAICLIPSLSLFLVNL</sequence>
<feature type="domain" description="TRAP C4-dicarboxylate transport system permease DctM subunit" evidence="8">
    <location>
        <begin position="14"/>
        <end position="417"/>
    </location>
</feature>
<evidence type="ECO:0000259" key="8">
    <source>
        <dbReference type="Pfam" id="PF06808"/>
    </source>
</evidence>
<evidence type="ECO:0000313" key="9">
    <source>
        <dbReference type="EMBL" id="MEL0617537.1"/>
    </source>
</evidence>
<feature type="transmembrane region" description="Helical" evidence="7">
    <location>
        <begin position="357"/>
        <end position="378"/>
    </location>
</feature>
<evidence type="ECO:0000256" key="3">
    <source>
        <dbReference type="ARBA" id="ARBA00022519"/>
    </source>
</evidence>
<keyword evidence="7" id="KW-0813">Transport</keyword>
<dbReference type="RefSeq" id="WP_191237518.1">
    <property type="nucleotide sequence ID" value="NZ_CP047970.1"/>
</dbReference>
<dbReference type="PANTHER" id="PTHR33362">
    <property type="entry name" value="SIALIC ACID TRAP TRANSPORTER PERMEASE PROTEIN SIAT-RELATED"/>
    <property type="match status" value="1"/>
</dbReference>
<comment type="caution">
    <text evidence="9">The sequence shown here is derived from an EMBL/GenBank/DDBJ whole genome shotgun (WGS) entry which is preliminary data.</text>
</comment>
<feature type="transmembrane region" description="Helical" evidence="7">
    <location>
        <begin position="138"/>
        <end position="162"/>
    </location>
</feature>